<dbReference type="RefSeq" id="WP_167926187.1">
    <property type="nucleotide sequence ID" value="NZ_JAATVY010000010.1"/>
</dbReference>
<evidence type="ECO:0000313" key="3">
    <source>
        <dbReference type="EMBL" id="NJC71286.1"/>
    </source>
</evidence>
<proteinExistence type="inferred from homology"/>
<dbReference type="Proteomes" id="UP000722989">
    <property type="component" value="Unassembled WGS sequence"/>
</dbReference>
<feature type="domain" description="Activator of Hsp90 ATPase homologue 1/2-like C-terminal" evidence="2">
    <location>
        <begin position="13"/>
        <end position="146"/>
    </location>
</feature>
<organism evidence="3 4">
    <name type="scientific">Planosporangium thailandense</name>
    <dbReference type="NCBI Taxonomy" id="765197"/>
    <lineage>
        <taxon>Bacteria</taxon>
        <taxon>Bacillati</taxon>
        <taxon>Actinomycetota</taxon>
        <taxon>Actinomycetes</taxon>
        <taxon>Micromonosporales</taxon>
        <taxon>Micromonosporaceae</taxon>
        <taxon>Planosporangium</taxon>
    </lineage>
</organism>
<dbReference type="Gene3D" id="3.30.530.20">
    <property type="match status" value="1"/>
</dbReference>
<gene>
    <name evidence="3" type="ORF">HC031_16420</name>
</gene>
<evidence type="ECO:0000256" key="1">
    <source>
        <dbReference type="ARBA" id="ARBA00006817"/>
    </source>
</evidence>
<comment type="caution">
    <text evidence="3">The sequence shown here is derived from an EMBL/GenBank/DDBJ whole genome shotgun (WGS) entry which is preliminary data.</text>
</comment>
<evidence type="ECO:0000259" key="2">
    <source>
        <dbReference type="Pfam" id="PF08327"/>
    </source>
</evidence>
<dbReference type="Pfam" id="PF08327">
    <property type="entry name" value="AHSA1"/>
    <property type="match status" value="1"/>
</dbReference>
<sequence length="152" mass="17300">MSYELRVERVFSATVEEVFEAYTDAEAAKVWFRLGPDGPDDSIVEITNDLRVGGEWNAAWGDSPDRLFRERGVYQVVDRPRRLVMALTGWTPDGLSMDTTVEVTFEDVGGKTRMVVAQRGLPTEEVRDFFTTAVWAGAFDRIERYLALRNSR</sequence>
<keyword evidence="4" id="KW-1185">Reference proteome</keyword>
<dbReference type="CDD" id="cd07814">
    <property type="entry name" value="SRPBCC_CalC_Aha1-like"/>
    <property type="match status" value="1"/>
</dbReference>
<accession>A0ABX0XZ17</accession>
<dbReference type="SUPFAM" id="SSF55961">
    <property type="entry name" value="Bet v1-like"/>
    <property type="match status" value="1"/>
</dbReference>
<dbReference type="EMBL" id="JAATVY010000010">
    <property type="protein sequence ID" value="NJC71286.1"/>
    <property type="molecule type" value="Genomic_DNA"/>
</dbReference>
<dbReference type="InterPro" id="IPR023393">
    <property type="entry name" value="START-like_dom_sf"/>
</dbReference>
<evidence type="ECO:0000313" key="4">
    <source>
        <dbReference type="Proteomes" id="UP000722989"/>
    </source>
</evidence>
<comment type="similarity">
    <text evidence="1">Belongs to the AHA1 family.</text>
</comment>
<reference evidence="3 4" key="1">
    <citation type="submission" date="2020-03" db="EMBL/GenBank/DDBJ databases">
        <title>WGS of the type strain of Planosporangium spp.</title>
        <authorList>
            <person name="Thawai C."/>
        </authorList>
    </citation>
    <scope>NUCLEOTIDE SEQUENCE [LARGE SCALE GENOMIC DNA]</scope>
    <source>
        <strain evidence="3 4">TBRC 5610</strain>
    </source>
</reference>
<protein>
    <submittedName>
        <fullName evidence="3">SRPBCC domain-containing protein</fullName>
    </submittedName>
</protein>
<name>A0ABX0XZ17_9ACTN</name>
<dbReference type="InterPro" id="IPR013538">
    <property type="entry name" value="ASHA1/2-like_C"/>
</dbReference>